<accession>A0A4Y3WM81</accession>
<dbReference type="EMBL" id="BJNG01000016">
    <property type="protein sequence ID" value="GEC19874.1"/>
    <property type="molecule type" value="Genomic_DNA"/>
</dbReference>
<reference evidence="2 3" key="1">
    <citation type="submission" date="2019-06" db="EMBL/GenBank/DDBJ databases">
        <title>Whole genome shotgun sequence of Pseudonocardia hydrocarbonoxydans NBRC 14498.</title>
        <authorList>
            <person name="Hosoyama A."/>
            <person name="Uohara A."/>
            <person name="Ohji S."/>
            <person name="Ichikawa N."/>
        </authorList>
    </citation>
    <scope>NUCLEOTIDE SEQUENCE [LARGE SCALE GENOMIC DNA]</scope>
    <source>
        <strain evidence="2 3">NBRC 14498</strain>
    </source>
</reference>
<feature type="region of interest" description="Disordered" evidence="1">
    <location>
        <begin position="24"/>
        <end position="58"/>
    </location>
</feature>
<evidence type="ECO:0000313" key="2">
    <source>
        <dbReference type="EMBL" id="GEC19874.1"/>
    </source>
</evidence>
<name>A0A4Y3WM81_9PSEU</name>
<comment type="caution">
    <text evidence="2">The sequence shown here is derived from an EMBL/GenBank/DDBJ whole genome shotgun (WGS) entry which is preliminary data.</text>
</comment>
<organism evidence="2 3">
    <name type="scientific">Pseudonocardia hydrocarbonoxydans</name>
    <dbReference type="NCBI Taxonomy" id="76726"/>
    <lineage>
        <taxon>Bacteria</taxon>
        <taxon>Bacillati</taxon>
        <taxon>Actinomycetota</taxon>
        <taxon>Actinomycetes</taxon>
        <taxon>Pseudonocardiales</taxon>
        <taxon>Pseudonocardiaceae</taxon>
        <taxon>Pseudonocardia</taxon>
    </lineage>
</organism>
<dbReference type="AlphaFoldDB" id="A0A4Y3WM81"/>
<sequence>MPVNDDLSGDYGYDLAHEVRSALQLPASRRRTPVSGRMAGRDLDLDGGDLGYDQAHEH</sequence>
<protein>
    <submittedName>
        <fullName evidence="2">Uncharacterized protein</fullName>
    </submittedName>
</protein>
<gene>
    <name evidence="2" type="ORF">PHY01_21570</name>
</gene>
<evidence type="ECO:0000313" key="3">
    <source>
        <dbReference type="Proteomes" id="UP000320338"/>
    </source>
</evidence>
<keyword evidence="3" id="KW-1185">Reference proteome</keyword>
<evidence type="ECO:0000256" key="1">
    <source>
        <dbReference type="SAM" id="MobiDB-lite"/>
    </source>
</evidence>
<proteinExistence type="predicted"/>
<dbReference type="RefSeq" id="WP_170183748.1">
    <property type="nucleotide sequence ID" value="NZ_BAAARZ010000004.1"/>
</dbReference>
<dbReference type="Proteomes" id="UP000320338">
    <property type="component" value="Unassembled WGS sequence"/>
</dbReference>